<comment type="similarity">
    <text evidence="2 8">Belongs to the extradiol ring-cleavage dioxygenase family.</text>
</comment>
<dbReference type="STRING" id="1193713.GCA_001636315_04433"/>
<evidence type="ECO:0000313" key="11">
    <source>
        <dbReference type="Proteomes" id="UP000282892"/>
    </source>
</evidence>
<dbReference type="PANTHER" id="PTHR21366">
    <property type="entry name" value="GLYOXALASE FAMILY PROTEIN"/>
    <property type="match status" value="1"/>
</dbReference>
<dbReference type="SUPFAM" id="SSF54593">
    <property type="entry name" value="Glyoxalase/Bleomycin resistance protein/Dihydroxybiphenyl dioxygenase"/>
    <property type="match status" value="1"/>
</dbReference>
<evidence type="ECO:0000256" key="8">
    <source>
        <dbReference type="RuleBase" id="RU000683"/>
    </source>
</evidence>
<sequence>MDKKNFDIVRLHHAEVTVTDLDRAREFYVNGLGFFVTESDENHLYLRAIEDANHHCLVLTKGEQASLKHIAYRVSADEDLDALDELFTTLGVKKRWVAPNEEKGQGRALKIRDPGGIPVEFFYEMDKAERMLQNYHLQGNSKIKRIDHANCLITNIDDLYAWYSEHLGFKTSEYTVNGYGEEENIWAAWMHRKPSVHDLALISDKGPRFHHIGFWMDDAKSILDACDHLAALGYYANIERSPGRHGTSNAFFVYLRDPDGNRLELYTGDYFTNDPDWEPVKWHLDHPQRATFWGALPPDSWKKEAVPVEDIFTGELLPIHTIRRYEKI</sequence>
<evidence type="ECO:0000259" key="9">
    <source>
        <dbReference type="PROSITE" id="PS51819"/>
    </source>
</evidence>
<feature type="domain" description="VOC" evidence="9">
    <location>
        <begin position="145"/>
        <end position="268"/>
    </location>
</feature>
<dbReference type="GO" id="GO:0051213">
    <property type="term" value="F:dioxygenase activity"/>
    <property type="evidence" value="ECO:0007669"/>
    <property type="project" value="UniProtKB-KW"/>
</dbReference>
<keyword evidence="11" id="KW-1185">Reference proteome</keyword>
<dbReference type="Gene3D" id="3.10.180.10">
    <property type="entry name" value="2,3-Dihydroxybiphenyl 1,2-Dioxygenase, domain 1"/>
    <property type="match status" value="2"/>
</dbReference>
<evidence type="ECO:0000256" key="1">
    <source>
        <dbReference type="ARBA" id="ARBA00001954"/>
    </source>
</evidence>
<dbReference type="OrthoDB" id="317332at2"/>
<evidence type="ECO:0000256" key="2">
    <source>
        <dbReference type="ARBA" id="ARBA00008784"/>
    </source>
</evidence>
<dbReference type="InterPro" id="IPR004360">
    <property type="entry name" value="Glyas_Fos-R_dOase_dom"/>
</dbReference>
<proteinExistence type="inferred from homology"/>
<evidence type="ECO:0000256" key="5">
    <source>
        <dbReference type="ARBA" id="ARBA00022964"/>
    </source>
</evidence>
<evidence type="ECO:0000313" key="10">
    <source>
        <dbReference type="EMBL" id="AZU61575.1"/>
    </source>
</evidence>
<dbReference type="NCBIfam" id="TIGR02295">
    <property type="entry name" value="HpaD"/>
    <property type="match status" value="1"/>
</dbReference>
<name>A0A3T0HWR9_9BACI</name>
<dbReference type="InterPro" id="IPR029068">
    <property type="entry name" value="Glyas_Bleomycin-R_OHBP_Dase"/>
</dbReference>
<dbReference type="PROSITE" id="PS00082">
    <property type="entry name" value="EXTRADIOL_DIOXYGENAS"/>
    <property type="match status" value="1"/>
</dbReference>
<dbReference type="Proteomes" id="UP000282892">
    <property type="component" value="Chromosome"/>
</dbReference>
<dbReference type="RefSeq" id="WP_066396396.1">
    <property type="nucleotide sequence ID" value="NZ_CP022572.1"/>
</dbReference>
<accession>A0A3T0HWR9</accession>
<keyword evidence="3" id="KW-0479">Metal-binding</keyword>
<dbReference type="PROSITE" id="PS51819">
    <property type="entry name" value="VOC"/>
    <property type="match status" value="2"/>
</dbReference>
<dbReference type="InterPro" id="IPR011981">
    <property type="entry name" value="DHPA_dOase_Mn/Fe"/>
</dbReference>
<protein>
    <submittedName>
        <fullName evidence="10">3,4-dihydroxyphenylacetate 2,3-dioxygenase</fullName>
    </submittedName>
</protein>
<dbReference type="AlphaFoldDB" id="A0A3T0HWR9"/>
<keyword evidence="7 8" id="KW-0408">Iron</keyword>
<organism evidence="10 11">
    <name type="scientific">Neobacillus mesonae</name>
    <dbReference type="NCBI Taxonomy" id="1193713"/>
    <lineage>
        <taxon>Bacteria</taxon>
        <taxon>Bacillati</taxon>
        <taxon>Bacillota</taxon>
        <taxon>Bacilli</taxon>
        <taxon>Bacillales</taxon>
        <taxon>Bacillaceae</taxon>
        <taxon>Neobacillus</taxon>
    </lineage>
</organism>
<reference evidence="10 11" key="1">
    <citation type="submission" date="2017-07" db="EMBL/GenBank/DDBJ databases">
        <title>The complete genome sequence of Bacillus mesonae strain H20-5, an efficient strain improving plant abiotic stress resistance.</title>
        <authorList>
            <person name="Kim S.Y."/>
            <person name="Song H."/>
            <person name="Sang M.K."/>
            <person name="Weon H.-Y."/>
            <person name="Song J."/>
        </authorList>
    </citation>
    <scope>NUCLEOTIDE SEQUENCE [LARGE SCALE GENOMIC DNA]</scope>
    <source>
        <strain evidence="10 11">H20-5</strain>
    </source>
</reference>
<evidence type="ECO:0000256" key="3">
    <source>
        <dbReference type="ARBA" id="ARBA00022723"/>
    </source>
</evidence>
<evidence type="ECO:0000256" key="6">
    <source>
        <dbReference type="ARBA" id="ARBA00023002"/>
    </source>
</evidence>
<dbReference type="InterPro" id="IPR000486">
    <property type="entry name" value="Xdiol_ring_cleave_dOase_1/2"/>
</dbReference>
<keyword evidence="5 8" id="KW-0223">Dioxygenase</keyword>
<dbReference type="KEGG" id="nmk:CHR53_09990"/>
<dbReference type="InterPro" id="IPR037523">
    <property type="entry name" value="VOC_core"/>
</dbReference>
<dbReference type="Pfam" id="PF00903">
    <property type="entry name" value="Glyoxalase"/>
    <property type="match status" value="2"/>
</dbReference>
<keyword evidence="4 8" id="KW-0058">Aromatic hydrocarbons catabolism</keyword>
<dbReference type="InterPro" id="IPR050383">
    <property type="entry name" value="GlyoxalaseI/FosfomycinResist"/>
</dbReference>
<evidence type="ECO:0000256" key="4">
    <source>
        <dbReference type="ARBA" id="ARBA00022797"/>
    </source>
</evidence>
<evidence type="ECO:0000256" key="7">
    <source>
        <dbReference type="ARBA" id="ARBA00023004"/>
    </source>
</evidence>
<keyword evidence="6 8" id="KW-0560">Oxidoreductase</keyword>
<dbReference type="EMBL" id="CP022572">
    <property type="protein sequence ID" value="AZU61575.1"/>
    <property type="molecule type" value="Genomic_DNA"/>
</dbReference>
<dbReference type="GO" id="GO:0008198">
    <property type="term" value="F:ferrous iron binding"/>
    <property type="evidence" value="ECO:0007669"/>
    <property type="project" value="InterPro"/>
</dbReference>
<gene>
    <name evidence="10" type="primary">hpaD</name>
    <name evidence="10" type="ORF">CHR53_09990</name>
</gene>
<comment type="cofactor">
    <cofactor evidence="1 8">
        <name>Fe(2+)</name>
        <dbReference type="ChEBI" id="CHEBI:29033"/>
    </cofactor>
</comment>
<feature type="domain" description="VOC" evidence="9">
    <location>
        <begin position="10"/>
        <end position="124"/>
    </location>
</feature>